<dbReference type="Pfam" id="PF13561">
    <property type="entry name" value="adh_short_C2"/>
    <property type="match status" value="1"/>
</dbReference>
<gene>
    <name evidence="3" type="ORF">IEN85_05210</name>
</gene>
<proteinExistence type="inferred from homology"/>
<dbReference type="AlphaFoldDB" id="A0A927F7X4"/>
<dbReference type="PANTHER" id="PTHR42760">
    <property type="entry name" value="SHORT-CHAIN DEHYDROGENASES/REDUCTASES FAMILY MEMBER"/>
    <property type="match status" value="1"/>
</dbReference>
<dbReference type="InterPro" id="IPR036291">
    <property type="entry name" value="NAD(P)-bd_dom_sf"/>
</dbReference>
<name>A0A927F7X4_9BACT</name>
<dbReference type="FunFam" id="3.40.50.720:FF:000084">
    <property type="entry name" value="Short-chain dehydrogenase reductase"/>
    <property type="match status" value="1"/>
</dbReference>
<comment type="caution">
    <text evidence="3">The sequence shown here is derived from an EMBL/GenBank/DDBJ whole genome shotgun (WGS) entry which is preliminary data.</text>
</comment>
<dbReference type="PRINTS" id="PR00081">
    <property type="entry name" value="GDHRDH"/>
</dbReference>
<protein>
    <submittedName>
        <fullName evidence="3">SDR family oxidoreductase</fullName>
    </submittedName>
</protein>
<keyword evidence="2" id="KW-0560">Oxidoreductase</keyword>
<dbReference type="SUPFAM" id="SSF51735">
    <property type="entry name" value="NAD(P)-binding Rossmann-fold domains"/>
    <property type="match status" value="1"/>
</dbReference>
<dbReference type="PRINTS" id="PR00080">
    <property type="entry name" value="SDRFAMILY"/>
</dbReference>
<sequence length="240" mass="25332">MKPTRTAIVTGGERGIGRAIVQTLLGEGYNVSVLGQDTSAGAGLPEQVRFYDCDMANYPAISRAIDSICASTCPLHALVCNAGIANPGRLPIEELEVDDWQRVLDVNLSGPFYCAKAATPYLRKAGGAIVNIASTRALQSEANTFAYSASKGGLVSLTHSLAVSLGPEIRVNAVSPGWIQTDPLEETSEADELQHPAGRIGAPNDIAEMVAYLLSQKSGFVTGQNFVVDGGMTKKMIYAE</sequence>
<dbReference type="RefSeq" id="WP_191616008.1">
    <property type="nucleotide sequence ID" value="NZ_JACYFG010000006.1"/>
</dbReference>
<keyword evidence="4" id="KW-1185">Reference proteome</keyword>
<evidence type="ECO:0000313" key="4">
    <source>
        <dbReference type="Proteomes" id="UP000622317"/>
    </source>
</evidence>
<dbReference type="InterPro" id="IPR020904">
    <property type="entry name" value="Sc_DH/Rdtase_CS"/>
</dbReference>
<dbReference type="EMBL" id="JACYFG010000006">
    <property type="protein sequence ID" value="MBD5778881.1"/>
    <property type="molecule type" value="Genomic_DNA"/>
</dbReference>
<dbReference type="InterPro" id="IPR002347">
    <property type="entry name" value="SDR_fam"/>
</dbReference>
<evidence type="ECO:0000256" key="1">
    <source>
        <dbReference type="ARBA" id="ARBA00006484"/>
    </source>
</evidence>
<evidence type="ECO:0000256" key="2">
    <source>
        <dbReference type="ARBA" id="ARBA00023002"/>
    </source>
</evidence>
<reference evidence="3" key="1">
    <citation type="submission" date="2020-09" db="EMBL/GenBank/DDBJ databases">
        <title>Pelagicoccus enzymogenes sp. nov. with an EPS production, isolated from marine sediment.</title>
        <authorList>
            <person name="Feng X."/>
        </authorList>
    </citation>
    <scope>NUCLEOTIDE SEQUENCE</scope>
    <source>
        <strain evidence="3">NFK12</strain>
    </source>
</reference>
<dbReference type="PANTHER" id="PTHR42760:SF133">
    <property type="entry name" value="3-OXOACYL-[ACYL-CARRIER-PROTEIN] REDUCTASE"/>
    <property type="match status" value="1"/>
</dbReference>
<accession>A0A927F7X4</accession>
<dbReference type="Proteomes" id="UP000622317">
    <property type="component" value="Unassembled WGS sequence"/>
</dbReference>
<evidence type="ECO:0000313" key="3">
    <source>
        <dbReference type="EMBL" id="MBD5778881.1"/>
    </source>
</evidence>
<dbReference type="PROSITE" id="PS00061">
    <property type="entry name" value="ADH_SHORT"/>
    <property type="match status" value="1"/>
</dbReference>
<dbReference type="GO" id="GO:0016616">
    <property type="term" value="F:oxidoreductase activity, acting on the CH-OH group of donors, NAD or NADP as acceptor"/>
    <property type="evidence" value="ECO:0007669"/>
    <property type="project" value="TreeGrafter"/>
</dbReference>
<organism evidence="3 4">
    <name type="scientific">Pelagicoccus enzymogenes</name>
    <dbReference type="NCBI Taxonomy" id="2773457"/>
    <lineage>
        <taxon>Bacteria</taxon>
        <taxon>Pseudomonadati</taxon>
        <taxon>Verrucomicrobiota</taxon>
        <taxon>Opitutia</taxon>
        <taxon>Puniceicoccales</taxon>
        <taxon>Pelagicoccaceae</taxon>
        <taxon>Pelagicoccus</taxon>
    </lineage>
</organism>
<comment type="similarity">
    <text evidence="1">Belongs to the short-chain dehydrogenases/reductases (SDR) family.</text>
</comment>
<dbReference type="Gene3D" id="3.40.50.720">
    <property type="entry name" value="NAD(P)-binding Rossmann-like Domain"/>
    <property type="match status" value="1"/>
</dbReference>